<feature type="non-terminal residue" evidence="3">
    <location>
        <position position="1"/>
    </location>
</feature>
<feature type="compositionally biased region" description="Basic and acidic residues" evidence="1">
    <location>
        <begin position="426"/>
        <end position="449"/>
    </location>
</feature>
<protein>
    <submittedName>
        <fullName evidence="3">Probable serine/threonine-protein kinase clkA</fullName>
    </submittedName>
</protein>
<sequence length="582" mass="63516">SVIQEAKSEPAFQGQAMLRGMQRRNQKTEVVGENVPQMRIELESSACHRKERQTRTCLLDRRSLAGQFVPPSVMAALAAWFNDHGEDQGTTSHMEQRMKDPGAPSHNRPRWLEEILLLGPDISATNCPDIAACPLLYRSLDARGCYQCDWPEESSQSSAPPPKSQTTRHVATESVWTSPDHEHLADFHTQPEFGLDSLRVTSAVAVSSSSFGSQVGSDSLTSFDNLEDDSSNIGHSLDPEQRWRLEDDQRFLFSNLERDADKDSLIQGHSRDEVFGISSSETWSDNKSKERVAFKEILSANRVGNTLIHNKRPPFQRGKDGLFNDYPMSRSFSEKYPLSQVRMAYDAKFGLGDVASAGGYTNFGSNGANAGNSYNSLDYRNYDYNNDYNGVDYNNNNFGKFGSDSGFGTSGGGGGRDYYGQNTFQNDDKSQDNGGEKSIENDHTHKDDDGVGGDNGGDNNDNNDKDDRDSNDDFVDPDSYANNEGSDKDKDHASSSSNNNNNNISTASIAVAPYDVRGGGSNGSVAVATATLTPGSSDNDSSTIVVNSADGGGGGPPVAGLPTWRLQHIHQNQQQQPQLQTL</sequence>
<evidence type="ECO:0000313" key="2">
    <source>
        <dbReference type="Proteomes" id="UP000694888"/>
    </source>
</evidence>
<feature type="compositionally biased region" description="Polar residues" evidence="1">
    <location>
        <begin position="532"/>
        <end position="546"/>
    </location>
</feature>
<evidence type="ECO:0000256" key="1">
    <source>
        <dbReference type="SAM" id="MobiDB-lite"/>
    </source>
</evidence>
<reference evidence="3" key="1">
    <citation type="submission" date="2025-08" db="UniProtKB">
        <authorList>
            <consortium name="RefSeq"/>
        </authorList>
    </citation>
    <scope>IDENTIFICATION</scope>
</reference>
<organism evidence="2 3">
    <name type="scientific">Aplysia californica</name>
    <name type="common">California sea hare</name>
    <dbReference type="NCBI Taxonomy" id="6500"/>
    <lineage>
        <taxon>Eukaryota</taxon>
        <taxon>Metazoa</taxon>
        <taxon>Spiralia</taxon>
        <taxon>Lophotrochozoa</taxon>
        <taxon>Mollusca</taxon>
        <taxon>Gastropoda</taxon>
        <taxon>Heterobranchia</taxon>
        <taxon>Euthyneura</taxon>
        <taxon>Tectipleura</taxon>
        <taxon>Aplysiida</taxon>
        <taxon>Aplysioidea</taxon>
        <taxon>Aplysiidae</taxon>
        <taxon>Aplysia</taxon>
    </lineage>
</organism>
<dbReference type="Proteomes" id="UP000694888">
    <property type="component" value="Unplaced"/>
</dbReference>
<feature type="compositionally biased region" description="Low complexity" evidence="1">
    <location>
        <begin position="494"/>
        <end position="504"/>
    </location>
</feature>
<gene>
    <name evidence="3" type="primary">LOC106014118</name>
</gene>
<feature type="region of interest" description="Disordered" evidence="1">
    <location>
        <begin position="150"/>
        <end position="173"/>
    </location>
</feature>
<proteinExistence type="predicted"/>
<feature type="non-terminal residue" evidence="3">
    <location>
        <position position="582"/>
    </location>
</feature>
<feature type="region of interest" description="Disordered" evidence="1">
    <location>
        <begin position="412"/>
        <end position="504"/>
    </location>
</feature>
<dbReference type="RefSeq" id="XP_012946624.1">
    <property type="nucleotide sequence ID" value="XM_013091170.1"/>
</dbReference>
<dbReference type="GeneID" id="106014118"/>
<keyword evidence="2" id="KW-1185">Reference proteome</keyword>
<feature type="region of interest" description="Disordered" evidence="1">
    <location>
        <begin position="532"/>
        <end position="560"/>
    </location>
</feature>
<feature type="region of interest" description="Disordered" evidence="1">
    <location>
        <begin position="1"/>
        <end position="30"/>
    </location>
</feature>
<keyword evidence="3" id="KW-0418">Kinase</keyword>
<name>A0ABM1AFF9_APLCA</name>
<accession>A0ABM1AFF9</accession>
<evidence type="ECO:0000313" key="3">
    <source>
        <dbReference type="RefSeq" id="XP_012946624.1"/>
    </source>
</evidence>
<dbReference type="GO" id="GO:0016301">
    <property type="term" value="F:kinase activity"/>
    <property type="evidence" value="ECO:0007669"/>
    <property type="project" value="UniProtKB-KW"/>
</dbReference>
<feature type="region of interest" description="Disordered" evidence="1">
    <location>
        <begin position="86"/>
        <end position="107"/>
    </location>
</feature>
<keyword evidence="3" id="KW-0808">Transferase</keyword>